<evidence type="ECO:0000256" key="5">
    <source>
        <dbReference type="ARBA" id="ARBA00023015"/>
    </source>
</evidence>
<evidence type="ECO:0000256" key="7">
    <source>
        <dbReference type="ARBA" id="ARBA00023163"/>
    </source>
</evidence>
<dbReference type="InterPro" id="IPR011006">
    <property type="entry name" value="CheY-like_superfamily"/>
</dbReference>
<dbReference type="PROSITE" id="PS00041">
    <property type="entry name" value="HTH_ARAC_FAMILY_1"/>
    <property type="match status" value="1"/>
</dbReference>
<sequence length="536" mass="61917">MQALIVDDEPMQIQGLVRHIDWEALGYEQPLTAQSGEEAMAILAATHVDVLITDVSMPGMTGIELLAKCKSDYPKLQAMQTVMISGYDEFEFVQEAIHLGAKAYVLKPIKTDELEAKLAAFRDSLEKKNHIEQETSKLREKMTESYEVLQEHYVKDLIEGSIQSDELLESWCRLLDLPSENWQATLFLFGYDRLFLSNPHDAKERIMLSEGLIKCVKMGLSEFAGTYIGKTGADEVAVILLNASPADRVKLEKQLSFIQDILKEQYNASVTVGVSRECQTWSEIPLLYKEIKHMMASARMAGYGQILYFDHVEMNEYHDFRLYEEYFPEILKLLDSGESEKAVVYFNHAYEMLLAQKPVSFSYVQAFGMGLISELIRKLKRTKETDAEMNILMWQRMIDCTDVEEIRTVVMAFLAQYIQLKQKEQTVQQHNLIQRVARYLEEHLEANVTVKQLAEQFHLNSSYLSVLFKKEMGRTISDFVQEARMNKAKELLRDPNIKVYEVSEQVGFQTAAYFTFLFKKLTGTTPQEFRDYYYEE</sequence>
<dbReference type="SUPFAM" id="SSF52172">
    <property type="entry name" value="CheY-like"/>
    <property type="match status" value="1"/>
</dbReference>
<keyword evidence="7" id="KW-0804">Transcription</keyword>
<feature type="modified residue" description="4-aspartylphosphate" evidence="8">
    <location>
        <position position="54"/>
    </location>
</feature>
<protein>
    <submittedName>
        <fullName evidence="11">Two-component system, response regulator YesN</fullName>
    </submittedName>
</protein>
<evidence type="ECO:0000256" key="3">
    <source>
        <dbReference type="ARBA" id="ARBA00022553"/>
    </source>
</evidence>
<dbReference type="Gene3D" id="1.10.10.60">
    <property type="entry name" value="Homeodomain-like"/>
    <property type="match status" value="2"/>
</dbReference>
<dbReference type="GO" id="GO:0043565">
    <property type="term" value="F:sequence-specific DNA binding"/>
    <property type="evidence" value="ECO:0007669"/>
    <property type="project" value="InterPro"/>
</dbReference>
<dbReference type="EMBL" id="FONN01000012">
    <property type="protein sequence ID" value="SFF04809.1"/>
    <property type="molecule type" value="Genomic_DNA"/>
</dbReference>
<keyword evidence="3 8" id="KW-0597">Phosphoprotein</keyword>
<gene>
    <name evidence="11" type="ORF">SAMN04487969_11283</name>
</gene>
<keyword evidence="6" id="KW-0238">DNA-binding</keyword>
<keyword evidence="12" id="KW-1185">Reference proteome</keyword>
<evidence type="ECO:0000256" key="1">
    <source>
        <dbReference type="ARBA" id="ARBA00004496"/>
    </source>
</evidence>
<dbReference type="InterPro" id="IPR018062">
    <property type="entry name" value="HTH_AraC-typ_CS"/>
</dbReference>
<keyword evidence="5" id="KW-0805">Transcription regulation</keyword>
<evidence type="ECO:0000259" key="9">
    <source>
        <dbReference type="PROSITE" id="PS01124"/>
    </source>
</evidence>
<evidence type="ECO:0000313" key="11">
    <source>
        <dbReference type="EMBL" id="SFF04809.1"/>
    </source>
</evidence>
<accession>A0A1I2FIU8</accession>
<comment type="subcellular location">
    <subcellularLocation>
        <location evidence="1">Cytoplasm</location>
    </subcellularLocation>
</comment>
<dbReference type="PROSITE" id="PS01124">
    <property type="entry name" value="HTH_ARAC_FAMILY_2"/>
    <property type="match status" value="1"/>
</dbReference>
<dbReference type="Proteomes" id="UP000183410">
    <property type="component" value="Unassembled WGS sequence"/>
</dbReference>
<feature type="domain" description="Response regulatory" evidence="10">
    <location>
        <begin position="2"/>
        <end position="122"/>
    </location>
</feature>
<dbReference type="InterPro" id="IPR051552">
    <property type="entry name" value="HptR"/>
</dbReference>
<dbReference type="PANTHER" id="PTHR42713:SF3">
    <property type="entry name" value="TRANSCRIPTIONAL REGULATORY PROTEIN HPTR"/>
    <property type="match status" value="1"/>
</dbReference>
<evidence type="ECO:0000256" key="8">
    <source>
        <dbReference type="PROSITE-ProRule" id="PRU00169"/>
    </source>
</evidence>
<keyword evidence="2" id="KW-0963">Cytoplasm</keyword>
<proteinExistence type="predicted"/>
<dbReference type="InterPro" id="IPR018060">
    <property type="entry name" value="HTH_AraC"/>
</dbReference>
<dbReference type="GO" id="GO:0005737">
    <property type="term" value="C:cytoplasm"/>
    <property type="evidence" value="ECO:0007669"/>
    <property type="project" value="UniProtKB-SubCell"/>
</dbReference>
<evidence type="ECO:0000256" key="2">
    <source>
        <dbReference type="ARBA" id="ARBA00022490"/>
    </source>
</evidence>
<dbReference type="PROSITE" id="PS50110">
    <property type="entry name" value="RESPONSE_REGULATORY"/>
    <property type="match status" value="1"/>
</dbReference>
<evidence type="ECO:0000256" key="6">
    <source>
        <dbReference type="ARBA" id="ARBA00023125"/>
    </source>
</evidence>
<dbReference type="InterPro" id="IPR001789">
    <property type="entry name" value="Sig_transdc_resp-reg_receiver"/>
</dbReference>
<dbReference type="Pfam" id="PF00072">
    <property type="entry name" value="Response_reg"/>
    <property type="match status" value="1"/>
</dbReference>
<dbReference type="Gene3D" id="3.40.50.2300">
    <property type="match status" value="1"/>
</dbReference>
<dbReference type="SUPFAM" id="SSF46689">
    <property type="entry name" value="Homeodomain-like"/>
    <property type="match status" value="2"/>
</dbReference>
<dbReference type="AlphaFoldDB" id="A0A1I2FIU8"/>
<dbReference type="Pfam" id="PF12833">
    <property type="entry name" value="HTH_18"/>
    <property type="match status" value="1"/>
</dbReference>
<evidence type="ECO:0000313" key="12">
    <source>
        <dbReference type="Proteomes" id="UP000183410"/>
    </source>
</evidence>
<dbReference type="PRINTS" id="PR00032">
    <property type="entry name" value="HTHARAC"/>
</dbReference>
<dbReference type="InterPro" id="IPR020449">
    <property type="entry name" value="Tscrpt_reg_AraC-type_HTH"/>
</dbReference>
<evidence type="ECO:0000259" key="10">
    <source>
        <dbReference type="PROSITE" id="PS50110"/>
    </source>
</evidence>
<dbReference type="SMART" id="SM00448">
    <property type="entry name" value="REC"/>
    <property type="match status" value="1"/>
</dbReference>
<organism evidence="11 12">
    <name type="scientific">Paenibacillus algorifonticola</name>
    <dbReference type="NCBI Taxonomy" id="684063"/>
    <lineage>
        <taxon>Bacteria</taxon>
        <taxon>Bacillati</taxon>
        <taxon>Bacillota</taxon>
        <taxon>Bacilli</taxon>
        <taxon>Bacillales</taxon>
        <taxon>Paenibacillaceae</taxon>
        <taxon>Paenibacillus</taxon>
    </lineage>
</organism>
<keyword evidence="4" id="KW-0902">Two-component regulatory system</keyword>
<dbReference type="SMART" id="SM00342">
    <property type="entry name" value="HTH_ARAC"/>
    <property type="match status" value="1"/>
</dbReference>
<name>A0A1I2FIU8_9BACL</name>
<dbReference type="GO" id="GO:0000160">
    <property type="term" value="P:phosphorelay signal transduction system"/>
    <property type="evidence" value="ECO:0007669"/>
    <property type="project" value="UniProtKB-KW"/>
</dbReference>
<dbReference type="GO" id="GO:0003700">
    <property type="term" value="F:DNA-binding transcription factor activity"/>
    <property type="evidence" value="ECO:0007669"/>
    <property type="project" value="InterPro"/>
</dbReference>
<dbReference type="CDD" id="cd17536">
    <property type="entry name" value="REC_YesN-like"/>
    <property type="match status" value="1"/>
</dbReference>
<dbReference type="InterPro" id="IPR009057">
    <property type="entry name" value="Homeodomain-like_sf"/>
</dbReference>
<reference evidence="12" key="1">
    <citation type="submission" date="2016-10" db="EMBL/GenBank/DDBJ databases">
        <authorList>
            <person name="Varghese N."/>
            <person name="Submissions S."/>
        </authorList>
    </citation>
    <scope>NUCLEOTIDE SEQUENCE [LARGE SCALE GENOMIC DNA]</scope>
    <source>
        <strain evidence="12">CGMCC 1.10223</strain>
    </source>
</reference>
<evidence type="ECO:0000256" key="4">
    <source>
        <dbReference type="ARBA" id="ARBA00023012"/>
    </source>
</evidence>
<dbReference type="PANTHER" id="PTHR42713">
    <property type="entry name" value="HISTIDINE KINASE-RELATED"/>
    <property type="match status" value="1"/>
</dbReference>
<feature type="domain" description="HTH araC/xylS-type" evidence="9">
    <location>
        <begin position="434"/>
        <end position="532"/>
    </location>
</feature>